<protein>
    <recommendedName>
        <fullName evidence="3">Zn(2)-C6 fungal-type domain-containing protein</fullName>
    </recommendedName>
</protein>
<dbReference type="InterPro" id="IPR036864">
    <property type="entry name" value="Zn2-C6_fun-type_DNA-bd_sf"/>
</dbReference>
<proteinExistence type="predicted"/>
<dbReference type="Gene3D" id="4.10.240.10">
    <property type="entry name" value="Zn(2)-C6 fungal-type DNA-binding domain"/>
    <property type="match status" value="1"/>
</dbReference>
<dbReference type="EMBL" id="JAFJYH010000223">
    <property type="protein sequence ID" value="KAG4415407.1"/>
    <property type="molecule type" value="Genomic_DNA"/>
</dbReference>
<dbReference type="Proteomes" id="UP000664132">
    <property type="component" value="Unassembled WGS sequence"/>
</dbReference>
<dbReference type="SMART" id="SM00066">
    <property type="entry name" value="GAL4"/>
    <property type="match status" value="1"/>
</dbReference>
<keyword evidence="5" id="KW-1185">Reference proteome</keyword>
<dbReference type="PANTHER" id="PTHR38791">
    <property type="entry name" value="ZN(II)2CYS6 TRANSCRIPTION FACTOR (EUROFUNG)-RELATED-RELATED"/>
    <property type="match status" value="1"/>
</dbReference>
<gene>
    <name evidence="4" type="ORF">IFR04_011456</name>
</gene>
<dbReference type="CDD" id="cd00067">
    <property type="entry name" value="GAL4"/>
    <property type="match status" value="1"/>
</dbReference>
<name>A0A8H7W4X9_9HELO</name>
<organism evidence="4 5">
    <name type="scientific">Cadophora malorum</name>
    <dbReference type="NCBI Taxonomy" id="108018"/>
    <lineage>
        <taxon>Eukaryota</taxon>
        <taxon>Fungi</taxon>
        <taxon>Dikarya</taxon>
        <taxon>Ascomycota</taxon>
        <taxon>Pezizomycotina</taxon>
        <taxon>Leotiomycetes</taxon>
        <taxon>Helotiales</taxon>
        <taxon>Ploettnerulaceae</taxon>
        <taxon>Cadophora</taxon>
    </lineage>
</organism>
<dbReference type="Pfam" id="PF00172">
    <property type="entry name" value="Zn_clus"/>
    <property type="match status" value="1"/>
</dbReference>
<evidence type="ECO:0000313" key="5">
    <source>
        <dbReference type="Proteomes" id="UP000664132"/>
    </source>
</evidence>
<dbReference type="PROSITE" id="PS50048">
    <property type="entry name" value="ZN2_CY6_FUNGAL_2"/>
    <property type="match status" value="1"/>
</dbReference>
<dbReference type="PANTHER" id="PTHR38791:SF13">
    <property type="entry name" value="ZN(2)-C6 FUNGAL-TYPE DOMAIN-CONTAINING PROTEIN"/>
    <property type="match status" value="1"/>
</dbReference>
<dbReference type="AlphaFoldDB" id="A0A8H7W4X9"/>
<dbReference type="SUPFAM" id="SSF57701">
    <property type="entry name" value="Zn2/Cys6 DNA-binding domain"/>
    <property type="match status" value="1"/>
</dbReference>
<evidence type="ECO:0000313" key="4">
    <source>
        <dbReference type="EMBL" id="KAG4415407.1"/>
    </source>
</evidence>
<feature type="domain" description="Zn(2)-C6 fungal-type" evidence="3">
    <location>
        <begin position="10"/>
        <end position="38"/>
    </location>
</feature>
<dbReference type="InterPro" id="IPR053175">
    <property type="entry name" value="DHMBA_Reg_Transcription_Factor"/>
</dbReference>
<dbReference type="InterPro" id="IPR001138">
    <property type="entry name" value="Zn2Cys6_DnaBD"/>
</dbReference>
<dbReference type="GO" id="GO:0008270">
    <property type="term" value="F:zinc ion binding"/>
    <property type="evidence" value="ECO:0007669"/>
    <property type="project" value="InterPro"/>
</dbReference>
<reference evidence="4" key="1">
    <citation type="submission" date="2021-02" db="EMBL/GenBank/DDBJ databases">
        <title>Genome sequence Cadophora malorum strain M34.</title>
        <authorList>
            <person name="Stefanovic E."/>
            <person name="Vu D."/>
            <person name="Scully C."/>
            <person name="Dijksterhuis J."/>
            <person name="Roader J."/>
            <person name="Houbraken J."/>
        </authorList>
    </citation>
    <scope>NUCLEOTIDE SEQUENCE</scope>
    <source>
        <strain evidence="4">M34</strain>
    </source>
</reference>
<dbReference type="GO" id="GO:0000981">
    <property type="term" value="F:DNA-binding transcription factor activity, RNA polymerase II-specific"/>
    <property type="evidence" value="ECO:0007669"/>
    <property type="project" value="InterPro"/>
</dbReference>
<sequence>MVNTGKPSSGCGRCRTRRIKCDEGRPECSRCLKYKKPCPGYRDWPDDKLRYKPRAPRKKPTEDVVQSPLVPRARSSSQSIGTIYPQTCVSISYESSLVLRRASAPTSVIDTPLMDHIDQQAECFFIANFVKIAEAGPGKGYLDFVIPLLNAPKPSRCLPLAFSAVSQAAFATYQHSPISLSKTRLRYLQALSQINMALRDPTQALDDSVVASVLLLAKFEQITPSEMALRGWKSHIDGALTLLKARPAGQNQSPYGPDLMVAVREQMIPLSIATGLPLDSEFEWIESGIEDRERRFSQLNIEMSTVQADNKATTKLAERSIENIEKVIDLLRRAERLEKQYGDWIEALPPSWVVRTSDWAEFEPSDLAASLVYPGKVYTFGDLWMANKYNVARSCRILIWSTILRCIAWLTGPNDYMMASQYIEGSRKCRTLIEEITASVPFYFGWTHMASPATANMFEHSTDIQASMKGRASIFLLWPLYVASSSDFSSPSERLYLRGKMKYIGENLGVSQAVIALKDGMMHPSGFIEREAKTFGQYPASVHGQTWWDERLNCISWPPVLESSIEQMLSA</sequence>
<dbReference type="OrthoDB" id="4314040at2759"/>
<dbReference type="PROSITE" id="PS00463">
    <property type="entry name" value="ZN2_CY6_FUNGAL_1"/>
    <property type="match status" value="1"/>
</dbReference>
<evidence type="ECO:0000256" key="1">
    <source>
        <dbReference type="ARBA" id="ARBA00023242"/>
    </source>
</evidence>
<feature type="region of interest" description="Disordered" evidence="2">
    <location>
        <begin position="37"/>
        <end position="71"/>
    </location>
</feature>
<accession>A0A8H7W4X9</accession>
<evidence type="ECO:0000259" key="3">
    <source>
        <dbReference type="PROSITE" id="PS50048"/>
    </source>
</evidence>
<comment type="caution">
    <text evidence="4">The sequence shown here is derived from an EMBL/GenBank/DDBJ whole genome shotgun (WGS) entry which is preliminary data.</text>
</comment>
<keyword evidence="1" id="KW-0539">Nucleus</keyword>
<evidence type="ECO:0000256" key="2">
    <source>
        <dbReference type="SAM" id="MobiDB-lite"/>
    </source>
</evidence>